<keyword evidence="5" id="KW-0539">Nucleus</keyword>
<accession>A0A9P4Q0Q2</accession>
<sequence length="125" mass="14077">MDAPLRNSPALIGRIDKLRDELIKRYESVVELAGIERNDRNTSAVSQFQMRVDTAALIRAAEDLQSLIRQLQEMWLFGHLSTLGESKIEQQTDETAGDVARLLQQLAEKQQPNATPDDMKVDNDA</sequence>
<dbReference type="GO" id="GO:0003712">
    <property type="term" value="F:transcription coregulator activity"/>
    <property type="evidence" value="ECO:0007669"/>
    <property type="project" value="InterPro"/>
</dbReference>
<name>A0A9P4Q0Q2_9PEZI</name>
<dbReference type="GO" id="GO:0006357">
    <property type="term" value="P:regulation of transcription by RNA polymerase II"/>
    <property type="evidence" value="ECO:0007669"/>
    <property type="project" value="InterPro"/>
</dbReference>
<dbReference type="Proteomes" id="UP000799441">
    <property type="component" value="Unassembled WGS sequence"/>
</dbReference>
<evidence type="ECO:0000256" key="2">
    <source>
        <dbReference type="ARBA" id="ARBA00005942"/>
    </source>
</evidence>
<organism evidence="6 7">
    <name type="scientific">Polychaeton citri CBS 116435</name>
    <dbReference type="NCBI Taxonomy" id="1314669"/>
    <lineage>
        <taxon>Eukaryota</taxon>
        <taxon>Fungi</taxon>
        <taxon>Dikarya</taxon>
        <taxon>Ascomycota</taxon>
        <taxon>Pezizomycotina</taxon>
        <taxon>Dothideomycetes</taxon>
        <taxon>Dothideomycetidae</taxon>
        <taxon>Capnodiales</taxon>
        <taxon>Capnodiaceae</taxon>
        <taxon>Polychaeton</taxon>
    </lineage>
</organism>
<evidence type="ECO:0000256" key="4">
    <source>
        <dbReference type="ARBA" id="ARBA00023163"/>
    </source>
</evidence>
<evidence type="ECO:0000256" key="5">
    <source>
        <dbReference type="ARBA" id="ARBA00023242"/>
    </source>
</evidence>
<comment type="subcellular location">
    <subcellularLocation>
        <location evidence="1">Nucleus</location>
    </subcellularLocation>
</comment>
<evidence type="ECO:0000313" key="7">
    <source>
        <dbReference type="Proteomes" id="UP000799441"/>
    </source>
</evidence>
<keyword evidence="4" id="KW-0804">Transcription</keyword>
<dbReference type="AlphaFoldDB" id="A0A9P4Q0Q2"/>
<dbReference type="OrthoDB" id="203279at2759"/>
<protein>
    <recommendedName>
        <fullName evidence="8">Mediator of RNA polymerase II transcription subunit 22</fullName>
    </recommendedName>
</protein>
<evidence type="ECO:0008006" key="8">
    <source>
        <dbReference type="Google" id="ProtNLM"/>
    </source>
</evidence>
<dbReference type="InterPro" id="IPR009332">
    <property type="entry name" value="Med22"/>
</dbReference>
<dbReference type="Pfam" id="PF06179">
    <property type="entry name" value="Med22"/>
    <property type="match status" value="1"/>
</dbReference>
<keyword evidence="3" id="KW-0805">Transcription regulation</keyword>
<dbReference type="PANTHER" id="PTHR12434">
    <property type="entry name" value="MEDIATOR OF RNA POLYMERASE II TRANSCRIPTION SUBUNIT 22"/>
    <property type="match status" value="1"/>
</dbReference>
<evidence type="ECO:0000256" key="3">
    <source>
        <dbReference type="ARBA" id="ARBA00023015"/>
    </source>
</evidence>
<keyword evidence="7" id="KW-1185">Reference proteome</keyword>
<evidence type="ECO:0000256" key="1">
    <source>
        <dbReference type="ARBA" id="ARBA00004123"/>
    </source>
</evidence>
<comment type="similarity">
    <text evidence="2">Belongs to the Mediator complex subunit 22 family.</text>
</comment>
<reference evidence="6" key="1">
    <citation type="journal article" date="2020" name="Stud. Mycol.">
        <title>101 Dothideomycetes genomes: a test case for predicting lifestyles and emergence of pathogens.</title>
        <authorList>
            <person name="Haridas S."/>
            <person name="Albert R."/>
            <person name="Binder M."/>
            <person name="Bloem J."/>
            <person name="Labutti K."/>
            <person name="Salamov A."/>
            <person name="Andreopoulos B."/>
            <person name="Baker S."/>
            <person name="Barry K."/>
            <person name="Bills G."/>
            <person name="Bluhm B."/>
            <person name="Cannon C."/>
            <person name="Castanera R."/>
            <person name="Culley D."/>
            <person name="Daum C."/>
            <person name="Ezra D."/>
            <person name="Gonzalez J."/>
            <person name="Henrissat B."/>
            <person name="Kuo A."/>
            <person name="Liang C."/>
            <person name="Lipzen A."/>
            <person name="Lutzoni F."/>
            <person name="Magnuson J."/>
            <person name="Mondo S."/>
            <person name="Nolan M."/>
            <person name="Ohm R."/>
            <person name="Pangilinan J."/>
            <person name="Park H.-J."/>
            <person name="Ramirez L."/>
            <person name="Alfaro M."/>
            <person name="Sun H."/>
            <person name="Tritt A."/>
            <person name="Yoshinaga Y."/>
            <person name="Zwiers L.-H."/>
            <person name="Turgeon B."/>
            <person name="Goodwin S."/>
            <person name="Spatafora J."/>
            <person name="Crous P."/>
            <person name="Grigoriev I."/>
        </authorList>
    </citation>
    <scope>NUCLEOTIDE SEQUENCE</scope>
    <source>
        <strain evidence="6">CBS 116435</strain>
    </source>
</reference>
<evidence type="ECO:0000313" key="6">
    <source>
        <dbReference type="EMBL" id="KAF2717340.1"/>
    </source>
</evidence>
<dbReference type="PANTHER" id="PTHR12434:SF6">
    <property type="entry name" value="MEDIATOR OF RNA POLYMERASE II TRANSCRIPTION SUBUNIT 22"/>
    <property type="match status" value="1"/>
</dbReference>
<dbReference type="GO" id="GO:0016592">
    <property type="term" value="C:mediator complex"/>
    <property type="evidence" value="ECO:0007669"/>
    <property type="project" value="InterPro"/>
</dbReference>
<comment type="caution">
    <text evidence="6">The sequence shown here is derived from an EMBL/GenBank/DDBJ whole genome shotgun (WGS) entry which is preliminary data.</text>
</comment>
<gene>
    <name evidence="6" type="ORF">K431DRAFT_288639</name>
</gene>
<proteinExistence type="inferred from homology"/>
<dbReference type="EMBL" id="MU003846">
    <property type="protein sequence ID" value="KAF2717340.1"/>
    <property type="molecule type" value="Genomic_DNA"/>
</dbReference>